<dbReference type="Gene3D" id="2.60.120.10">
    <property type="entry name" value="Jelly Rolls"/>
    <property type="match status" value="1"/>
</dbReference>
<sequence>MTLLPRPAGPIRLPANQPRARFYRGGERIARFRGAADAEPYTPEDWVGSVTAVRGAAPIGQTYLDDATLLADAIAADPEGWLGAEHVQRWGADPKLLVKLLDAGQRLPVHAHPSGDFAAAHLGVAHGKAEAWYILSPGVVYLGLRETVDPTHLRELVDGQRTPELLALLNPIPVRPHDTVYVPPGTLHAIGEGVLLAEVQEPEDLSILLEWRGFELDGVADGHLDLGFDLALSAVRTVGETADDLARLVRSDHDATSSLADEAAEYFRLERLGDGARLEPGFRVLIALEGETALTTATGELALPAGSTTLVPFAAGAGRLAGSGLVLAARPPMP</sequence>
<keyword evidence="3" id="KW-0418">Kinase</keyword>
<evidence type="ECO:0000313" key="3">
    <source>
        <dbReference type="EMBL" id="TPW74486.1"/>
    </source>
</evidence>
<dbReference type="InterPro" id="IPR011051">
    <property type="entry name" value="RmlC_Cupin_sf"/>
</dbReference>
<dbReference type="GO" id="GO:0016301">
    <property type="term" value="F:kinase activity"/>
    <property type="evidence" value="ECO:0007669"/>
    <property type="project" value="UniProtKB-KW"/>
</dbReference>
<proteinExistence type="predicted"/>
<protein>
    <submittedName>
        <fullName evidence="3">Carbohydrate kinase</fullName>
    </submittedName>
</protein>
<evidence type="ECO:0000256" key="1">
    <source>
        <dbReference type="ARBA" id="ARBA00022723"/>
    </source>
</evidence>
<dbReference type="GO" id="GO:0046872">
    <property type="term" value="F:metal ion binding"/>
    <property type="evidence" value="ECO:0007669"/>
    <property type="project" value="UniProtKB-KW"/>
</dbReference>
<dbReference type="InterPro" id="IPR051804">
    <property type="entry name" value="Carb_Metab_Reg_Kinase/Isom"/>
</dbReference>
<accession>A0A506XWB0</accession>
<dbReference type="CDD" id="cd07010">
    <property type="entry name" value="cupin_PMI_type_I_N_bac"/>
    <property type="match status" value="1"/>
</dbReference>
<dbReference type="EMBL" id="VHQG01000004">
    <property type="protein sequence ID" value="TPW74486.1"/>
    <property type="molecule type" value="Genomic_DNA"/>
</dbReference>
<gene>
    <name evidence="3" type="ORF">FJ657_12840</name>
</gene>
<name>A0A506XWB0_9MICO</name>
<reference evidence="3 4" key="1">
    <citation type="submission" date="2019-06" db="EMBL/GenBank/DDBJ databases">
        <authorList>
            <person name="Li F."/>
        </authorList>
    </citation>
    <scope>NUCLEOTIDE SEQUENCE [LARGE SCALE GENOMIC DNA]</scope>
    <source>
        <strain evidence="3 4">10F1D-1</strain>
    </source>
</reference>
<keyword evidence="3" id="KW-0808">Transferase</keyword>
<keyword evidence="2" id="KW-0862">Zinc</keyword>
<dbReference type="AlphaFoldDB" id="A0A506XWB0"/>
<keyword evidence="1" id="KW-0479">Metal-binding</keyword>
<keyword evidence="4" id="KW-1185">Reference proteome</keyword>
<dbReference type="OrthoDB" id="9808275at2"/>
<comment type="caution">
    <text evidence="3">The sequence shown here is derived from an EMBL/GenBank/DDBJ whole genome shotgun (WGS) entry which is preliminary data.</text>
</comment>
<dbReference type="PANTHER" id="PTHR42742:SF3">
    <property type="entry name" value="FRUCTOKINASE"/>
    <property type="match status" value="1"/>
</dbReference>
<dbReference type="Proteomes" id="UP000316252">
    <property type="component" value="Unassembled WGS sequence"/>
</dbReference>
<evidence type="ECO:0000256" key="2">
    <source>
        <dbReference type="ARBA" id="ARBA00022833"/>
    </source>
</evidence>
<evidence type="ECO:0000313" key="4">
    <source>
        <dbReference type="Proteomes" id="UP000316252"/>
    </source>
</evidence>
<dbReference type="InterPro" id="IPR014710">
    <property type="entry name" value="RmlC-like_jellyroll"/>
</dbReference>
<dbReference type="SUPFAM" id="SSF51182">
    <property type="entry name" value="RmlC-like cupins"/>
    <property type="match status" value="1"/>
</dbReference>
<dbReference type="PANTHER" id="PTHR42742">
    <property type="entry name" value="TRANSCRIPTIONAL REPRESSOR MPRA"/>
    <property type="match status" value="1"/>
</dbReference>
<organism evidence="3 4">
    <name type="scientific">Schumannella soli</name>
    <dbReference type="NCBI Taxonomy" id="2590779"/>
    <lineage>
        <taxon>Bacteria</taxon>
        <taxon>Bacillati</taxon>
        <taxon>Actinomycetota</taxon>
        <taxon>Actinomycetes</taxon>
        <taxon>Micrococcales</taxon>
        <taxon>Microbacteriaceae</taxon>
        <taxon>Schumannella</taxon>
    </lineage>
</organism>
<dbReference type="RefSeq" id="WP_141164124.1">
    <property type="nucleotide sequence ID" value="NZ_VHQG01000004.1"/>
</dbReference>